<evidence type="ECO:0000313" key="3">
    <source>
        <dbReference type="Proteomes" id="UP000433876"/>
    </source>
</evidence>
<gene>
    <name evidence="2" type="ORF">SMACR_09026</name>
</gene>
<feature type="region of interest" description="Disordered" evidence="1">
    <location>
        <begin position="1"/>
        <end position="70"/>
    </location>
</feature>
<dbReference type="AlphaFoldDB" id="A0A8S9A1X6"/>
<dbReference type="EMBL" id="NMPR01000011">
    <property type="protein sequence ID" value="KAA8635506.1"/>
    <property type="molecule type" value="Genomic_DNA"/>
</dbReference>
<name>A0A8S9A1X6_SORMA</name>
<dbReference type="VEuPathDB" id="FungiDB:SMAC_09026"/>
<evidence type="ECO:0000256" key="1">
    <source>
        <dbReference type="SAM" id="MobiDB-lite"/>
    </source>
</evidence>
<comment type="caution">
    <text evidence="2">The sequence shown here is derived from an EMBL/GenBank/DDBJ whole genome shotgun (WGS) entry which is preliminary data.</text>
</comment>
<evidence type="ECO:0000313" key="2">
    <source>
        <dbReference type="EMBL" id="KAA8635506.1"/>
    </source>
</evidence>
<organism evidence="2 3">
    <name type="scientific">Sordaria macrospora</name>
    <dbReference type="NCBI Taxonomy" id="5147"/>
    <lineage>
        <taxon>Eukaryota</taxon>
        <taxon>Fungi</taxon>
        <taxon>Dikarya</taxon>
        <taxon>Ascomycota</taxon>
        <taxon>Pezizomycotina</taxon>
        <taxon>Sordariomycetes</taxon>
        <taxon>Sordariomycetidae</taxon>
        <taxon>Sordariales</taxon>
        <taxon>Sordariaceae</taxon>
        <taxon>Sordaria</taxon>
    </lineage>
</organism>
<feature type="compositionally biased region" description="Basic and acidic residues" evidence="1">
    <location>
        <begin position="25"/>
        <end position="69"/>
    </location>
</feature>
<reference evidence="2 3" key="1">
    <citation type="submission" date="2017-07" db="EMBL/GenBank/DDBJ databases">
        <title>Genome sequence of the Sordaria macrospora wild type strain R19027.</title>
        <authorList>
            <person name="Nowrousian M."/>
            <person name="Teichert I."/>
            <person name="Kueck U."/>
        </authorList>
    </citation>
    <scope>NUCLEOTIDE SEQUENCE [LARGE SCALE GENOMIC DNA]</scope>
    <source>
        <strain evidence="2 3">R19027</strain>
        <tissue evidence="2">Mycelium</tissue>
    </source>
</reference>
<proteinExistence type="predicted"/>
<dbReference type="VEuPathDB" id="FungiDB:SMAC_09025"/>
<dbReference type="Proteomes" id="UP000433876">
    <property type="component" value="Unassembled WGS sequence"/>
</dbReference>
<protein>
    <recommendedName>
        <fullName evidence="4">BTB domain-containing protein</fullName>
    </recommendedName>
</protein>
<evidence type="ECO:0008006" key="4">
    <source>
        <dbReference type="Google" id="ProtNLM"/>
    </source>
</evidence>
<sequence length="393" mass="44503">MSSDATLGNSPMAPIKIESESPDDMPIKIESESPDDMPIKIESESPDDRPMRMKSESPDDRPMRMKSESPDDMVPIKIESESPPNMGPDAMEINNGNLNGSNVSMAHVIDRGIRGLSNSDILLICSSDAAMFLIGPSKKEYHLPKALVTSLTNDNTLEDMFSNQWVIDWTYLVDEDLFNLFVQYAYTGDYKLPDPRMMEDEVIHAHQVYDEARKKHSPQDYWLYENNPHVQRPTPSSVLRCHALVWNFARRCHIAGLEAVSLKKLREALAGYIRVSKSSDYFGMEEAMFDQVVDVVGYVYHQGRQYWGAADVKHETPLAKSNSMRLTVAWFARKYLCNRGLTAVGAQLVGDVHDKNLKTWAKFLRAVPLVALDIALCDAKKVPWTEIKKEEED</sequence>
<accession>A0A8S9A1X6</accession>